<dbReference type="HAMAP" id="MF_00983">
    <property type="entry name" value="PriA"/>
    <property type="match status" value="1"/>
</dbReference>
<reference evidence="11" key="1">
    <citation type="submission" date="2011-04" db="EMBL/GenBank/DDBJ databases">
        <title>The complete genome of Thermodesulfatator indicus DSM 15286.</title>
        <authorList>
            <person name="Lucas S."/>
            <person name="Copeland A."/>
            <person name="Lapidus A."/>
            <person name="Bruce D."/>
            <person name="Goodwin L."/>
            <person name="Pitluck S."/>
            <person name="Peters L."/>
            <person name="Kyrpides N."/>
            <person name="Mavromatis K."/>
            <person name="Pagani I."/>
            <person name="Ivanova N."/>
            <person name="Saunders L."/>
            <person name="Detter J.C."/>
            <person name="Tapia R."/>
            <person name="Han C."/>
            <person name="Land M."/>
            <person name="Hauser L."/>
            <person name="Markowitz V."/>
            <person name="Cheng J.-F."/>
            <person name="Hugenholtz P."/>
            <person name="Woyke T."/>
            <person name="Wu D."/>
            <person name="Spring S."/>
            <person name="Schroeder M."/>
            <person name="Brambilla E."/>
            <person name="Klenk H.-P."/>
            <person name="Eisen J.A."/>
        </authorList>
    </citation>
    <scope>NUCLEOTIDE SEQUENCE [LARGE SCALE GENOMIC DNA]</scope>
    <source>
        <strain evidence="11">DSM 15286 / JCM 11887 / CIR29812</strain>
    </source>
</reference>
<keyword evidence="2 8" id="KW-0235">DNA replication</keyword>
<comment type="catalytic activity">
    <reaction evidence="8">
        <text>ATP + H2O = ADP + phosphate + H(+)</text>
        <dbReference type="Rhea" id="RHEA:13065"/>
        <dbReference type="ChEBI" id="CHEBI:15377"/>
        <dbReference type="ChEBI" id="CHEBI:15378"/>
        <dbReference type="ChEBI" id="CHEBI:30616"/>
        <dbReference type="ChEBI" id="CHEBI:43474"/>
        <dbReference type="ChEBI" id="CHEBI:456216"/>
        <dbReference type="EC" id="5.6.2.4"/>
    </reaction>
</comment>
<feature type="binding site" evidence="8">
    <location>
        <position position="336"/>
    </location>
    <ligand>
        <name>Zn(2+)</name>
        <dbReference type="ChEBI" id="CHEBI:29105"/>
        <label>1</label>
    </ligand>
</feature>
<dbReference type="InterPro" id="IPR041222">
    <property type="entry name" value="PriA_3primeBD"/>
</dbReference>
<dbReference type="Pfam" id="PF17764">
    <property type="entry name" value="PriA_3primeBD"/>
    <property type="match status" value="1"/>
</dbReference>
<dbReference type="GO" id="GO:0043138">
    <property type="term" value="F:3'-5' DNA helicase activity"/>
    <property type="evidence" value="ECO:0007669"/>
    <property type="project" value="UniProtKB-EC"/>
</dbReference>
<dbReference type="PANTHER" id="PTHR30580">
    <property type="entry name" value="PRIMOSOMAL PROTEIN N"/>
    <property type="match status" value="1"/>
</dbReference>
<dbReference type="PaxDb" id="667014-Thein_0365"/>
<dbReference type="PANTHER" id="PTHR30580:SF0">
    <property type="entry name" value="PRIMOSOMAL PROTEIN N"/>
    <property type="match status" value="1"/>
</dbReference>
<dbReference type="GO" id="GO:0006270">
    <property type="term" value="P:DNA replication initiation"/>
    <property type="evidence" value="ECO:0007669"/>
    <property type="project" value="TreeGrafter"/>
</dbReference>
<dbReference type="GO" id="GO:0008270">
    <property type="term" value="F:zinc ion binding"/>
    <property type="evidence" value="ECO:0007669"/>
    <property type="project" value="UniProtKB-UniRule"/>
</dbReference>
<dbReference type="GO" id="GO:0006310">
    <property type="term" value="P:DNA recombination"/>
    <property type="evidence" value="ECO:0007669"/>
    <property type="project" value="InterPro"/>
</dbReference>
<comment type="similarity">
    <text evidence="8">Belongs to the helicase family. PriA subfamily.</text>
</comment>
<keyword evidence="8" id="KW-0347">Helicase</keyword>
<evidence type="ECO:0000256" key="4">
    <source>
        <dbReference type="ARBA" id="ARBA00022741"/>
    </source>
</evidence>
<keyword evidence="4 8" id="KW-0547">Nucleotide-binding</keyword>
<dbReference type="NCBIfam" id="TIGR00595">
    <property type="entry name" value="priA"/>
    <property type="match status" value="1"/>
</dbReference>
<feature type="binding site" evidence="8">
    <location>
        <position position="345"/>
    </location>
    <ligand>
        <name>Zn(2+)</name>
        <dbReference type="ChEBI" id="CHEBI:29105"/>
        <label>2</label>
    </ligand>
</feature>
<dbReference type="Proteomes" id="UP000006793">
    <property type="component" value="Chromosome"/>
</dbReference>
<dbReference type="InParanoid" id="F8AAB1"/>
<evidence type="ECO:0000256" key="5">
    <source>
        <dbReference type="ARBA" id="ARBA00022833"/>
    </source>
</evidence>
<feature type="binding site" evidence="8">
    <location>
        <position position="379"/>
    </location>
    <ligand>
        <name>Zn(2+)</name>
        <dbReference type="ChEBI" id="CHEBI:29105"/>
        <label>1</label>
    </ligand>
</feature>
<feature type="binding site" evidence="8">
    <location>
        <position position="339"/>
    </location>
    <ligand>
        <name>Zn(2+)</name>
        <dbReference type="ChEBI" id="CHEBI:29105"/>
        <label>1</label>
    </ligand>
</feature>
<reference evidence="10 11" key="2">
    <citation type="journal article" date="2012" name="Stand. Genomic Sci.">
        <title>Complete genome sequence of the thermophilic sulfate-reducing ocean bacterium Thermodesulfatator indicus type strain (CIR29812(T)).</title>
        <authorList>
            <person name="Anderson I."/>
            <person name="Saunders E."/>
            <person name="Lapidus A."/>
            <person name="Nolan M."/>
            <person name="Lucas S."/>
            <person name="Tice H."/>
            <person name="Del Rio T.G."/>
            <person name="Cheng J.F."/>
            <person name="Han C."/>
            <person name="Tapia R."/>
            <person name="Goodwin L.A."/>
            <person name="Pitluck S."/>
            <person name="Liolios K."/>
            <person name="Mavromatis K."/>
            <person name="Pagani I."/>
            <person name="Ivanova N."/>
            <person name="Mikhailova N."/>
            <person name="Pati A."/>
            <person name="Chen A."/>
            <person name="Palaniappan K."/>
            <person name="Land M."/>
            <person name="Hauser L."/>
            <person name="Jeffries C.D."/>
            <person name="Chang Y.J."/>
            <person name="Brambilla E.M."/>
            <person name="Rohde M."/>
            <person name="Spring S."/>
            <person name="Goker M."/>
            <person name="Detter J.C."/>
            <person name="Woyke T."/>
            <person name="Bristow J."/>
            <person name="Eisen J.A."/>
            <person name="Markowitz V."/>
            <person name="Hugenholtz P."/>
            <person name="Kyrpides N.C."/>
            <person name="Klenk H.P."/>
        </authorList>
    </citation>
    <scope>NUCLEOTIDE SEQUENCE [LARGE SCALE GENOMIC DNA]</scope>
    <source>
        <strain evidence="11">DSM 15286 / JCM 11887 / CIR29812</strain>
    </source>
</reference>
<evidence type="ECO:0000313" key="11">
    <source>
        <dbReference type="Proteomes" id="UP000006793"/>
    </source>
</evidence>
<keyword evidence="8" id="KW-0378">Hydrolase</keyword>
<feature type="binding site" evidence="8">
    <location>
        <position position="376"/>
    </location>
    <ligand>
        <name>Zn(2+)</name>
        <dbReference type="ChEBI" id="CHEBI:29105"/>
        <label>1</label>
    </ligand>
</feature>
<dbReference type="HOGENOM" id="CLU_013353_4_1_0"/>
<dbReference type="STRING" id="667014.Thein_0365"/>
<dbReference type="InterPro" id="IPR027417">
    <property type="entry name" value="P-loop_NTPase"/>
</dbReference>
<dbReference type="GO" id="GO:0006269">
    <property type="term" value="P:DNA replication, synthesis of primer"/>
    <property type="evidence" value="ECO:0007669"/>
    <property type="project" value="UniProtKB-KW"/>
</dbReference>
<accession>F8AAB1</accession>
<name>F8AAB1_THEID</name>
<dbReference type="GO" id="GO:0006302">
    <property type="term" value="P:double-strand break repair"/>
    <property type="evidence" value="ECO:0007669"/>
    <property type="project" value="InterPro"/>
</dbReference>
<comment type="catalytic activity">
    <reaction evidence="8">
        <text>Couples ATP hydrolysis with the unwinding of duplex DNA by translocating in the 3'-5' direction.</text>
        <dbReference type="EC" id="5.6.2.4"/>
    </reaction>
</comment>
<evidence type="ECO:0000256" key="1">
    <source>
        <dbReference type="ARBA" id="ARBA00022515"/>
    </source>
</evidence>
<evidence type="ECO:0000256" key="6">
    <source>
        <dbReference type="ARBA" id="ARBA00022840"/>
    </source>
</evidence>
<protein>
    <recommendedName>
        <fullName evidence="8">Replication restart protein PriA</fullName>
    </recommendedName>
    <alternativeName>
        <fullName evidence="8">ATP-dependent DNA helicase PriA</fullName>
        <ecNumber evidence="8">5.6.2.4</ecNumber>
    </alternativeName>
    <alternativeName>
        <fullName evidence="8">DNA 3'-5' helicase PriA</fullName>
    </alternativeName>
</protein>
<dbReference type="InterPro" id="IPR014001">
    <property type="entry name" value="Helicase_ATP-bd"/>
</dbReference>
<dbReference type="GO" id="GO:0003677">
    <property type="term" value="F:DNA binding"/>
    <property type="evidence" value="ECO:0007669"/>
    <property type="project" value="UniProtKB-UniRule"/>
</dbReference>
<proteinExistence type="inferred from homology"/>
<feature type="binding site" evidence="8">
    <location>
        <position position="363"/>
    </location>
    <ligand>
        <name>Zn(2+)</name>
        <dbReference type="ChEBI" id="CHEBI:29105"/>
        <label>2</label>
    </ligand>
</feature>
<feature type="binding site" evidence="8">
    <location>
        <position position="366"/>
    </location>
    <ligand>
        <name>Zn(2+)</name>
        <dbReference type="ChEBI" id="CHEBI:29105"/>
        <label>2</label>
    </ligand>
</feature>
<keyword evidence="6 8" id="KW-0067">ATP-binding</keyword>
<keyword evidence="8" id="KW-0413">Isomerase</keyword>
<comment type="subunit">
    <text evidence="8">Component of the replication restart primosome.</text>
</comment>
<evidence type="ECO:0000259" key="9">
    <source>
        <dbReference type="PROSITE" id="PS51192"/>
    </source>
</evidence>
<evidence type="ECO:0000256" key="2">
    <source>
        <dbReference type="ARBA" id="ARBA00022705"/>
    </source>
</evidence>
<evidence type="ECO:0000313" key="10">
    <source>
        <dbReference type="EMBL" id="AEH44247.1"/>
    </source>
</evidence>
<dbReference type="GO" id="GO:0016887">
    <property type="term" value="F:ATP hydrolysis activity"/>
    <property type="evidence" value="ECO:0007669"/>
    <property type="project" value="RHEA"/>
</dbReference>
<dbReference type="InterPro" id="IPR042115">
    <property type="entry name" value="PriA_3primeBD_sf"/>
</dbReference>
<evidence type="ECO:0000256" key="3">
    <source>
        <dbReference type="ARBA" id="ARBA00022723"/>
    </source>
</evidence>
<dbReference type="SUPFAM" id="SSF52540">
    <property type="entry name" value="P-loop containing nucleoside triphosphate hydrolases"/>
    <property type="match status" value="1"/>
</dbReference>
<keyword evidence="11" id="KW-1185">Reference proteome</keyword>
<feature type="binding site" evidence="8">
    <location>
        <position position="348"/>
    </location>
    <ligand>
        <name>Zn(2+)</name>
        <dbReference type="ChEBI" id="CHEBI:29105"/>
        <label>2</label>
    </ligand>
</feature>
<dbReference type="EC" id="5.6.2.4" evidence="8"/>
<comment type="cofactor">
    <cofactor evidence="8">
        <name>Zn(2+)</name>
        <dbReference type="ChEBI" id="CHEBI:29105"/>
    </cofactor>
    <text evidence="8">Binds 2 zinc ions per subunit.</text>
</comment>
<gene>
    <name evidence="8" type="primary">priA</name>
    <name evidence="10" type="ordered locus">Thein_0365</name>
</gene>
<keyword evidence="5 8" id="KW-0862">Zinc</keyword>
<dbReference type="InterPro" id="IPR005259">
    <property type="entry name" value="PriA"/>
</dbReference>
<dbReference type="KEGG" id="tid:Thein_0365"/>
<keyword evidence="1 8" id="KW-0639">Primosome</keyword>
<dbReference type="eggNOG" id="COG1198">
    <property type="taxonomic scope" value="Bacteria"/>
</dbReference>
<keyword evidence="3 8" id="KW-0479">Metal-binding</keyword>
<organism evidence="10 11">
    <name type="scientific">Thermodesulfatator indicus (strain DSM 15286 / JCM 11887 / CIR29812)</name>
    <dbReference type="NCBI Taxonomy" id="667014"/>
    <lineage>
        <taxon>Bacteria</taxon>
        <taxon>Pseudomonadati</taxon>
        <taxon>Thermodesulfobacteriota</taxon>
        <taxon>Thermodesulfobacteria</taxon>
        <taxon>Thermodesulfobacteriales</taxon>
        <taxon>Thermodesulfatatoraceae</taxon>
        <taxon>Thermodesulfatator</taxon>
    </lineage>
</organism>
<dbReference type="Gene3D" id="3.40.1440.60">
    <property type="entry name" value="PriA, 3(prime) DNA-binding domain"/>
    <property type="match status" value="1"/>
</dbReference>
<dbReference type="Gene3D" id="3.40.50.300">
    <property type="entry name" value="P-loop containing nucleotide triphosphate hydrolases"/>
    <property type="match status" value="1"/>
</dbReference>
<dbReference type="AlphaFoldDB" id="F8AAB1"/>
<dbReference type="EMBL" id="CP002683">
    <property type="protein sequence ID" value="AEH44247.1"/>
    <property type="molecule type" value="Genomic_DNA"/>
</dbReference>
<dbReference type="GO" id="GO:1990077">
    <property type="term" value="C:primosome complex"/>
    <property type="evidence" value="ECO:0007669"/>
    <property type="project" value="UniProtKB-UniRule"/>
</dbReference>
<dbReference type="RefSeq" id="WP_013906993.1">
    <property type="nucleotide sequence ID" value="NC_015681.1"/>
</dbReference>
<feature type="domain" description="Helicase ATP-binding" evidence="9">
    <location>
        <begin position="147"/>
        <end position="284"/>
    </location>
</feature>
<dbReference type="FunCoup" id="F8AAB1">
    <property type="interactions" value="295"/>
</dbReference>
<evidence type="ECO:0000256" key="7">
    <source>
        <dbReference type="ARBA" id="ARBA00023125"/>
    </source>
</evidence>
<keyword evidence="7 8" id="KW-0238">DNA-binding</keyword>
<sequence>MDFSEAKKAYDIVFPYRLDPLTYISKEPVPLGTRVLVPLKNTFKIGLVWGESSYIPENVREIKKVIDKAPVLPEKLLSFFEWMSGYYLAPAGEIVKYALPASFFRLPKKKKLEPVDEVSCVLAKDTGYQAYLHFFKDFNERTQKIKTAVKEALKQGSVIFLVPDRELLSFYGKFLAEYKPHLYHGDLTPKKREKIWRTFLREPKQLVIGTRLALFLPASDLALIVVEEEENLAYKQEEGFRANFRDLALMRAKMAKTQVILASPTPSVKSFYFAKHGRYKLEAGIRLQPLIKIIDLKESKGLLSQKLINTIRQTLAKNKQVLLFMNRLGYAPHLLCEACGYLFSCPRCRVTLRFYKKENLLECPLCAFRLKGPPLCPECGSEAIKPLGVGTERLEEICKQFFKGARVVRLESHTNELADPEKIDILISTAKIKRFSPLPRLGCVGVVMADQLLVHPSYHAAEEAYQLLKRLAIMACGGEEKVMLVQTFRPSHHAILGLKEGYEYFFQKELEFRYLQKYPPFGRLVELILLGKDEHISQAIGQTEGLLEKHGLSFWGPLERHPRGKARVSYLIQTENLDFLRKKLVIIKTDLEKLFKNRLRIVVDMSPL</sequence>
<dbReference type="GO" id="GO:0005524">
    <property type="term" value="F:ATP binding"/>
    <property type="evidence" value="ECO:0007669"/>
    <property type="project" value="UniProtKB-UniRule"/>
</dbReference>
<evidence type="ECO:0000256" key="8">
    <source>
        <dbReference type="HAMAP-Rule" id="MF_00983"/>
    </source>
</evidence>
<comment type="function">
    <text evidence="8">Initiates the restart of stalled replication forks, which reloads the replicative helicase on sites other than the origin of replication. Recognizes and binds to abandoned replication forks and remodels them to uncover a helicase loading site. Promotes assembly of the primosome at these replication forks.</text>
</comment>
<dbReference type="PROSITE" id="PS51192">
    <property type="entry name" value="HELICASE_ATP_BIND_1"/>
    <property type="match status" value="1"/>
</dbReference>